<reference evidence="3" key="1">
    <citation type="submission" date="2011-02" db="EMBL/GenBank/DDBJ databases">
        <title>The complete genome of Planctomyces brasiliensis DSM 5305.</title>
        <authorList>
            <person name="Lucas S."/>
            <person name="Copeland A."/>
            <person name="Lapidus A."/>
            <person name="Bruce D."/>
            <person name="Goodwin L."/>
            <person name="Pitluck S."/>
            <person name="Kyrpides N."/>
            <person name="Mavromatis K."/>
            <person name="Pagani I."/>
            <person name="Ivanova N."/>
            <person name="Ovchinnikova G."/>
            <person name="Lu M."/>
            <person name="Detter J.C."/>
            <person name="Han C."/>
            <person name="Land M."/>
            <person name="Hauser L."/>
            <person name="Markowitz V."/>
            <person name="Cheng J.-F."/>
            <person name="Hugenholtz P."/>
            <person name="Woyke T."/>
            <person name="Wu D."/>
            <person name="Tindall B."/>
            <person name="Pomrenke H.G."/>
            <person name="Brambilla E."/>
            <person name="Klenk H.-P."/>
            <person name="Eisen J.A."/>
        </authorList>
    </citation>
    <scope>NUCLEOTIDE SEQUENCE [LARGE SCALE GENOMIC DNA]</scope>
    <source>
        <strain evidence="3">ATCC 49424 / DSM 5305 / JCM 21570 / NBRC 103401 / IFAM 1448</strain>
    </source>
</reference>
<keyword evidence="1" id="KW-0175">Coiled coil</keyword>
<keyword evidence="3" id="KW-1185">Reference proteome</keyword>
<organism evidence="2 3">
    <name type="scientific">Rubinisphaera brasiliensis (strain ATCC 49424 / DSM 5305 / JCM 21570 / IAM 15109 / NBRC 103401 / IFAM 1448)</name>
    <name type="common">Planctomyces brasiliensis</name>
    <dbReference type="NCBI Taxonomy" id="756272"/>
    <lineage>
        <taxon>Bacteria</taxon>
        <taxon>Pseudomonadati</taxon>
        <taxon>Planctomycetota</taxon>
        <taxon>Planctomycetia</taxon>
        <taxon>Planctomycetales</taxon>
        <taxon>Planctomycetaceae</taxon>
        <taxon>Rubinisphaera</taxon>
    </lineage>
</organism>
<evidence type="ECO:0000313" key="3">
    <source>
        <dbReference type="Proteomes" id="UP000006860"/>
    </source>
</evidence>
<proteinExistence type="predicted"/>
<dbReference type="HOGENOM" id="CLU_068845_0_0_0"/>
<dbReference type="RefSeq" id="WP_013630715.1">
    <property type="nucleotide sequence ID" value="NC_015174.1"/>
</dbReference>
<evidence type="ECO:0000313" key="2">
    <source>
        <dbReference type="EMBL" id="ADY62010.1"/>
    </source>
</evidence>
<sequence length="264" mass="29957">MIKKMVVGGLLLVGVSTFVFGRDAFSYLKTCGNEIRQSVKQQVPIEFEVRHAQQLVEDLVPEIRNAMHVIAEQQVEVESLEKAVGKREVALSEQKQAILALRSNLDEGDTRYVIAGKSYSQKQVEKDLQDRFRRFKMAEETLNHEQDILEARRNALRSNEEQLATLISSKKELEAQLAQLDARMRAVEAAESVSDVRHLDDSRLNRAKSLISELNKQLDVKERLLDTDISGNGSIPIEKELKPEVNISAQVDEYFKDEIADQPL</sequence>
<dbReference type="Proteomes" id="UP000006860">
    <property type="component" value="Chromosome"/>
</dbReference>
<feature type="coiled-coil region" evidence="1">
    <location>
        <begin position="156"/>
        <end position="224"/>
    </location>
</feature>
<dbReference type="OrthoDB" id="271886at2"/>
<name>F0SLA4_RUBBR</name>
<accession>F0SLA4</accession>
<dbReference type="KEGG" id="pbs:Plabr_4438"/>
<evidence type="ECO:0000256" key="1">
    <source>
        <dbReference type="SAM" id="Coils"/>
    </source>
</evidence>
<protein>
    <submittedName>
        <fullName evidence="2">Signal peptide-containing protein</fullName>
    </submittedName>
</protein>
<dbReference type="STRING" id="756272.Plabr_4438"/>
<dbReference type="AlphaFoldDB" id="F0SLA4"/>
<dbReference type="EMBL" id="CP002546">
    <property type="protein sequence ID" value="ADY62010.1"/>
    <property type="molecule type" value="Genomic_DNA"/>
</dbReference>
<gene>
    <name evidence="2" type="ordered locus">Plabr_4438</name>
</gene>
<dbReference type="eggNOG" id="ENOG5032SH6">
    <property type="taxonomic scope" value="Bacteria"/>
</dbReference>